<gene>
    <name evidence="2" type="ORF">SM757_06205</name>
</gene>
<dbReference type="Proteomes" id="UP001293718">
    <property type="component" value="Unassembled WGS sequence"/>
</dbReference>
<name>A0ABU5IAN0_9BURK</name>
<comment type="caution">
    <text evidence="2">The sequence shown here is derived from an EMBL/GenBank/DDBJ whole genome shotgun (WGS) entry which is preliminary data.</text>
</comment>
<organism evidence="2 3">
    <name type="scientific">Azohydromonas lata</name>
    <dbReference type="NCBI Taxonomy" id="45677"/>
    <lineage>
        <taxon>Bacteria</taxon>
        <taxon>Pseudomonadati</taxon>
        <taxon>Pseudomonadota</taxon>
        <taxon>Betaproteobacteria</taxon>
        <taxon>Burkholderiales</taxon>
        <taxon>Sphaerotilaceae</taxon>
        <taxon>Azohydromonas</taxon>
    </lineage>
</organism>
<proteinExistence type="predicted"/>
<evidence type="ECO:0000313" key="2">
    <source>
        <dbReference type="EMBL" id="MDZ5456160.1"/>
    </source>
</evidence>
<protein>
    <submittedName>
        <fullName evidence="2">Uncharacterized protein</fullName>
    </submittedName>
</protein>
<keyword evidence="3" id="KW-1185">Reference proteome</keyword>
<feature type="signal peptide" evidence="1">
    <location>
        <begin position="1"/>
        <end position="23"/>
    </location>
</feature>
<accession>A0ABU5IAN0</accession>
<evidence type="ECO:0000313" key="3">
    <source>
        <dbReference type="Proteomes" id="UP001293718"/>
    </source>
</evidence>
<reference evidence="2 3" key="1">
    <citation type="submission" date="2023-11" db="EMBL/GenBank/DDBJ databases">
        <title>Draft genome of Azohydromonas lata strain H1 (DSM1123), a polyhydroxyalkanoate producer.</title>
        <authorList>
            <person name="Traversa D."/>
            <person name="D'Addabbo P."/>
            <person name="Pazzani C."/>
            <person name="Manzari C."/>
            <person name="Chiara M."/>
            <person name="Scrascia M."/>
        </authorList>
    </citation>
    <scope>NUCLEOTIDE SEQUENCE [LARGE SCALE GENOMIC DNA]</scope>
    <source>
        <strain evidence="2 3">H1</strain>
    </source>
</reference>
<evidence type="ECO:0000256" key="1">
    <source>
        <dbReference type="SAM" id="SignalP"/>
    </source>
</evidence>
<keyword evidence="1" id="KW-0732">Signal</keyword>
<sequence length="66" mass="7235">MNHWKNTGVAAALCGLLALGAVAAPAHWYLWRSKLDGKTFCHQTSPGEGWERVGGPFRDLRCEKPA</sequence>
<feature type="chain" id="PRO_5046944756" evidence="1">
    <location>
        <begin position="24"/>
        <end position="66"/>
    </location>
</feature>
<dbReference type="RefSeq" id="WP_066342583.1">
    <property type="nucleotide sequence ID" value="NZ_JAXOJX010000006.1"/>
</dbReference>
<dbReference type="EMBL" id="JAXOJX010000006">
    <property type="protein sequence ID" value="MDZ5456160.1"/>
    <property type="molecule type" value="Genomic_DNA"/>
</dbReference>